<dbReference type="InterPro" id="IPR039425">
    <property type="entry name" value="RNA_pol_sigma-70-like"/>
</dbReference>
<dbReference type="HOGENOM" id="CLU_047691_15_2_7"/>
<accession>A5G5R0</accession>
<dbReference type="EMBL" id="CP000698">
    <property type="protein sequence ID" value="ABQ27128.1"/>
    <property type="molecule type" value="Genomic_DNA"/>
</dbReference>
<dbReference type="GO" id="GO:0006352">
    <property type="term" value="P:DNA-templated transcription initiation"/>
    <property type="evidence" value="ECO:0007669"/>
    <property type="project" value="InterPro"/>
</dbReference>
<dbReference type="Proteomes" id="UP000006695">
    <property type="component" value="Chromosome"/>
</dbReference>
<dbReference type="InterPro" id="IPR036388">
    <property type="entry name" value="WH-like_DNA-bd_sf"/>
</dbReference>
<dbReference type="CDD" id="cd06171">
    <property type="entry name" value="Sigma70_r4"/>
    <property type="match status" value="1"/>
</dbReference>
<dbReference type="PANTHER" id="PTHR43133">
    <property type="entry name" value="RNA POLYMERASE ECF-TYPE SIGMA FACTO"/>
    <property type="match status" value="1"/>
</dbReference>
<evidence type="ECO:0000256" key="4">
    <source>
        <dbReference type="ARBA" id="ARBA00023163"/>
    </source>
</evidence>
<reference evidence="6 7" key="1">
    <citation type="submission" date="2007-05" db="EMBL/GenBank/DDBJ databases">
        <title>Complete sequence of Geobacter uraniireducens Rf4.</title>
        <authorList>
            <consortium name="US DOE Joint Genome Institute"/>
            <person name="Copeland A."/>
            <person name="Lucas S."/>
            <person name="Lapidus A."/>
            <person name="Barry K."/>
            <person name="Detter J.C."/>
            <person name="Glavina del Rio T."/>
            <person name="Hammon N."/>
            <person name="Israni S."/>
            <person name="Dalin E."/>
            <person name="Tice H."/>
            <person name="Pitluck S."/>
            <person name="Chertkov O."/>
            <person name="Brettin T."/>
            <person name="Bruce D."/>
            <person name="Han C."/>
            <person name="Schmutz J."/>
            <person name="Larimer F."/>
            <person name="Land M."/>
            <person name="Hauser L."/>
            <person name="Kyrpides N."/>
            <person name="Mikhailova N."/>
            <person name="Shelobolina E."/>
            <person name="Aklujkar M."/>
            <person name="Lovley D."/>
            <person name="Richardson P."/>
        </authorList>
    </citation>
    <scope>NUCLEOTIDE SEQUENCE [LARGE SCALE GENOMIC DNA]</scope>
    <source>
        <strain evidence="6 7">Rf4</strain>
    </source>
</reference>
<dbReference type="GO" id="GO:0016987">
    <property type="term" value="F:sigma factor activity"/>
    <property type="evidence" value="ECO:0007669"/>
    <property type="project" value="UniProtKB-KW"/>
</dbReference>
<evidence type="ECO:0000313" key="7">
    <source>
        <dbReference type="Proteomes" id="UP000006695"/>
    </source>
</evidence>
<evidence type="ECO:0000259" key="5">
    <source>
        <dbReference type="Pfam" id="PF08281"/>
    </source>
</evidence>
<keyword evidence="3" id="KW-0731">Sigma factor</keyword>
<dbReference type="PANTHER" id="PTHR43133:SF64">
    <property type="entry name" value="ECF SIGMA FACTOR"/>
    <property type="match status" value="1"/>
</dbReference>
<dbReference type="NCBIfam" id="NF006550">
    <property type="entry name" value="PRK09047.1"/>
    <property type="match status" value="1"/>
</dbReference>
<proteinExistence type="inferred from homology"/>
<evidence type="ECO:0000256" key="1">
    <source>
        <dbReference type="ARBA" id="ARBA00010641"/>
    </source>
</evidence>
<dbReference type="InterPro" id="IPR014284">
    <property type="entry name" value="RNA_pol_sigma-70_dom"/>
</dbReference>
<sequence length="194" mass="21865">MPDKNSLTAQGVQLDTTEALNLFLADVERRALRMAQIAVGTLDDALDLAQDAMLDFVRRYATRPEGEWKPLFYRILQSRIIDWHRRNTVRNRLRFWFGGAGDGDENDGDQLENVADSRGDTPAELLLRRDLASALERAVKSLPLRQQQAFLLRAWEGLDVAETACAMGCSQGSVKTHYSRAVHTMQGLLGEYRS</sequence>
<name>A5G5R0_GEOUR</name>
<dbReference type="Gene3D" id="1.10.10.10">
    <property type="entry name" value="Winged helix-like DNA-binding domain superfamily/Winged helix DNA-binding domain"/>
    <property type="match status" value="1"/>
</dbReference>
<protein>
    <submittedName>
        <fullName evidence="6">RNA polymerase, sigma-24 subunit, ECF subfamily</fullName>
    </submittedName>
</protein>
<dbReference type="AlphaFoldDB" id="A5G5R0"/>
<dbReference type="Gene3D" id="1.10.1740.10">
    <property type="match status" value="1"/>
</dbReference>
<dbReference type="Pfam" id="PF08281">
    <property type="entry name" value="Sigma70_r4_2"/>
    <property type="match status" value="1"/>
</dbReference>
<gene>
    <name evidence="6" type="ordered locus">Gura_2956</name>
</gene>
<dbReference type="SUPFAM" id="SSF88659">
    <property type="entry name" value="Sigma3 and sigma4 domains of RNA polymerase sigma factors"/>
    <property type="match status" value="1"/>
</dbReference>
<evidence type="ECO:0000256" key="2">
    <source>
        <dbReference type="ARBA" id="ARBA00023015"/>
    </source>
</evidence>
<dbReference type="SUPFAM" id="SSF88946">
    <property type="entry name" value="Sigma2 domain of RNA polymerase sigma factors"/>
    <property type="match status" value="1"/>
</dbReference>
<feature type="domain" description="RNA polymerase sigma factor 70 region 4 type 2" evidence="5">
    <location>
        <begin position="134"/>
        <end position="182"/>
    </location>
</feature>
<evidence type="ECO:0000256" key="3">
    <source>
        <dbReference type="ARBA" id="ARBA00023082"/>
    </source>
</evidence>
<comment type="similarity">
    <text evidence="1">Belongs to the sigma-70 factor family. ECF subfamily.</text>
</comment>
<dbReference type="InterPro" id="IPR013325">
    <property type="entry name" value="RNA_pol_sigma_r2"/>
</dbReference>
<keyword evidence="7" id="KW-1185">Reference proteome</keyword>
<dbReference type="STRING" id="351605.Gura_2956"/>
<dbReference type="NCBIfam" id="TIGR02937">
    <property type="entry name" value="sigma70-ECF"/>
    <property type="match status" value="1"/>
</dbReference>
<dbReference type="KEGG" id="gur:Gura_2956"/>
<organism evidence="6 7">
    <name type="scientific">Geotalea uraniireducens (strain Rf4)</name>
    <name type="common">Geobacter uraniireducens</name>
    <dbReference type="NCBI Taxonomy" id="351605"/>
    <lineage>
        <taxon>Bacteria</taxon>
        <taxon>Pseudomonadati</taxon>
        <taxon>Thermodesulfobacteriota</taxon>
        <taxon>Desulfuromonadia</taxon>
        <taxon>Geobacterales</taxon>
        <taxon>Geobacteraceae</taxon>
        <taxon>Geotalea</taxon>
    </lineage>
</organism>
<keyword evidence="4" id="KW-0804">Transcription</keyword>
<dbReference type="InterPro" id="IPR013324">
    <property type="entry name" value="RNA_pol_sigma_r3/r4-like"/>
</dbReference>
<dbReference type="GO" id="GO:0003677">
    <property type="term" value="F:DNA binding"/>
    <property type="evidence" value="ECO:0007669"/>
    <property type="project" value="InterPro"/>
</dbReference>
<dbReference type="InterPro" id="IPR013249">
    <property type="entry name" value="RNA_pol_sigma70_r4_t2"/>
</dbReference>
<keyword evidence="2" id="KW-0805">Transcription regulation</keyword>
<evidence type="ECO:0000313" key="6">
    <source>
        <dbReference type="EMBL" id="ABQ27128.1"/>
    </source>
</evidence>